<organism evidence="2 3">
    <name type="scientific">Azotobacter beijerinckii</name>
    <dbReference type="NCBI Taxonomy" id="170623"/>
    <lineage>
        <taxon>Bacteria</taxon>
        <taxon>Pseudomonadati</taxon>
        <taxon>Pseudomonadota</taxon>
        <taxon>Gammaproteobacteria</taxon>
        <taxon>Pseudomonadales</taxon>
        <taxon>Pseudomonadaceae</taxon>
        <taxon>Azotobacter</taxon>
    </lineage>
</organism>
<dbReference type="STRING" id="170623.SAMN04244579_02178"/>
<protein>
    <submittedName>
        <fullName evidence="2">Phage capsid scaffolding protein (GPO) serine peptidase</fullName>
    </submittedName>
</protein>
<name>A0A1H6TUI6_9GAMM</name>
<evidence type="ECO:0000313" key="2">
    <source>
        <dbReference type="EMBL" id="SEI83709.1"/>
    </source>
</evidence>
<dbReference type="AlphaFoldDB" id="A0A1H6TUI6"/>
<gene>
    <name evidence="2" type="ORF">SAMN04244579_02178</name>
</gene>
<accession>A0A1H6TUI6</accession>
<reference evidence="2 3" key="1">
    <citation type="submission" date="2016-10" db="EMBL/GenBank/DDBJ databases">
        <authorList>
            <person name="de Groot N.N."/>
        </authorList>
    </citation>
    <scope>NUCLEOTIDE SEQUENCE [LARGE SCALE GENOMIC DNA]</scope>
    <source>
        <strain evidence="2 3">DSM 1041</strain>
    </source>
</reference>
<feature type="region of interest" description="Disordered" evidence="1">
    <location>
        <begin position="253"/>
        <end position="277"/>
    </location>
</feature>
<dbReference type="EMBL" id="FNYO01000022">
    <property type="protein sequence ID" value="SEI83709.1"/>
    <property type="molecule type" value="Genomic_DNA"/>
</dbReference>
<evidence type="ECO:0000313" key="3">
    <source>
        <dbReference type="Proteomes" id="UP000199005"/>
    </source>
</evidence>
<dbReference type="RefSeq" id="WP_090899411.1">
    <property type="nucleotide sequence ID" value="NZ_FNYO01000022.1"/>
</dbReference>
<dbReference type="InterPro" id="IPR009228">
    <property type="entry name" value="Capsid_scaffold_GpO"/>
</dbReference>
<dbReference type="Pfam" id="PF05929">
    <property type="entry name" value="Phage_GPO"/>
    <property type="match status" value="1"/>
</dbReference>
<evidence type="ECO:0000256" key="1">
    <source>
        <dbReference type="SAM" id="MobiDB-lite"/>
    </source>
</evidence>
<proteinExistence type="predicted"/>
<dbReference type="Proteomes" id="UP000199005">
    <property type="component" value="Unassembled WGS sequence"/>
</dbReference>
<sequence>MKKYRSKWFRVAVEGATTDGRNIERAWIEDMATTYDRTKYGARIWMEHYRSALPDSPFRAYGDVLAAKAEEVEIDGQKRLALFAQIEPTDDLVNMVNKLKQKIFTSIEITPKFADSGRAYLSGLAVTDSPASLGTEMLAFSAQNPDASPLKGRKQNADALFSVATETLLEFEEVEDKPGIGAALFARVQELLKGGKEKTDGEFAQVGQAVEAIAEHVKQQAEAFAVEQQTTAALRAELNQVKADFTELKTRLGTTQDHSQQQRPPATGSNGQTLADF</sequence>